<dbReference type="Proteomes" id="UP000024635">
    <property type="component" value="Unassembled WGS sequence"/>
</dbReference>
<evidence type="ECO:0000313" key="1">
    <source>
        <dbReference type="EMBL" id="EYC38805.1"/>
    </source>
</evidence>
<proteinExistence type="predicted"/>
<keyword evidence="2" id="KW-1185">Reference proteome</keyword>
<comment type="caution">
    <text evidence="1">The sequence shown here is derived from an EMBL/GenBank/DDBJ whole genome shotgun (WGS) entry which is preliminary data.</text>
</comment>
<dbReference type="OrthoDB" id="5855143at2759"/>
<accession>A0A016WGN9</accession>
<protein>
    <submittedName>
        <fullName evidence="1">Uncharacterized protein</fullName>
    </submittedName>
</protein>
<dbReference type="EMBL" id="JARK01000293">
    <property type="protein sequence ID" value="EYC38805.1"/>
    <property type="molecule type" value="Genomic_DNA"/>
</dbReference>
<evidence type="ECO:0000313" key="2">
    <source>
        <dbReference type="Proteomes" id="UP000024635"/>
    </source>
</evidence>
<gene>
    <name evidence="1" type="primary">Acey_s0693.g1585</name>
    <name evidence="1" type="ORF">Y032_0693g1585</name>
</gene>
<organism evidence="1 2">
    <name type="scientific">Ancylostoma ceylanicum</name>
    <dbReference type="NCBI Taxonomy" id="53326"/>
    <lineage>
        <taxon>Eukaryota</taxon>
        <taxon>Metazoa</taxon>
        <taxon>Ecdysozoa</taxon>
        <taxon>Nematoda</taxon>
        <taxon>Chromadorea</taxon>
        <taxon>Rhabditida</taxon>
        <taxon>Rhabditina</taxon>
        <taxon>Rhabditomorpha</taxon>
        <taxon>Strongyloidea</taxon>
        <taxon>Ancylostomatidae</taxon>
        <taxon>Ancylostomatinae</taxon>
        <taxon>Ancylostoma</taxon>
    </lineage>
</organism>
<name>A0A016WGN9_9BILA</name>
<reference evidence="2" key="1">
    <citation type="journal article" date="2015" name="Nat. Genet.">
        <title>The genome and transcriptome of the zoonotic hookworm Ancylostoma ceylanicum identify infection-specific gene families.</title>
        <authorList>
            <person name="Schwarz E.M."/>
            <person name="Hu Y."/>
            <person name="Antoshechkin I."/>
            <person name="Miller M.M."/>
            <person name="Sternberg P.W."/>
            <person name="Aroian R.V."/>
        </authorList>
    </citation>
    <scope>NUCLEOTIDE SEQUENCE</scope>
    <source>
        <strain evidence="2">HY135</strain>
    </source>
</reference>
<sequence>MVSGENLSRSQMVYDKAIYRFFARVEQSFGQLKKQFHALHNGLSYVYRITNDFDKCANLKFSGTALSVRAH</sequence>
<dbReference type="AlphaFoldDB" id="A0A016WGN9"/>